<feature type="transmembrane region" description="Helical" evidence="1">
    <location>
        <begin position="12"/>
        <end position="30"/>
    </location>
</feature>
<dbReference type="RefSeq" id="WP_116710924.1">
    <property type="nucleotide sequence ID" value="NZ_QEKW01000022.1"/>
</dbReference>
<evidence type="ECO:0000313" key="3">
    <source>
        <dbReference type="Proteomes" id="UP000245639"/>
    </source>
</evidence>
<dbReference type="Proteomes" id="UP000245639">
    <property type="component" value="Unassembled WGS sequence"/>
</dbReference>
<dbReference type="AlphaFoldDB" id="A0A2U1EDB7"/>
<sequence>MNTKIEDGSRWLAGVLGLLLLVCGGGATFIPGTNSVGLGFMLAAGAVLTILAVTGVLPQKFNISKDSIDIAYQQGAEEGSKDTKDAAKDAVKKAAAANSDLTAQLAKASDPQTIEQLLASHLTHAVETGVPEPVETARTLAGRRLL</sequence>
<organism evidence="2 3">
    <name type="scientific">Actinomycetospora cinnamomea</name>
    <dbReference type="NCBI Taxonomy" id="663609"/>
    <lineage>
        <taxon>Bacteria</taxon>
        <taxon>Bacillati</taxon>
        <taxon>Actinomycetota</taxon>
        <taxon>Actinomycetes</taxon>
        <taxon>Pseudonocardiales</taxon>
        <taxon>Pseudonocardiaceae</taxon>
        <taxon>Actinomycetospora</taxon>
    </lineage>
</organism>
<evidence type="ECO:0000313" key="2">
    <source>
        <dbReference type="EMBL" id="PVY97954.1"/>
    </source>
</evidence>
<dbReference type="EMBL" id="QEKW01000022">
    <property type="protein sequence ID" value="PVY97954.1"/>
    <property type="molecule type" value="Genomic_DNA"/>
</dbReference>
<reference evidence="2 3" key="1">
    <citation type="submission" date="2018-04" db="EMBL/GenBank/DDBJ databases">
        <title>Genomic Encyclopedia of Type Strains, Phase IV (KMG-IV): sequencing the most valuable type-strain genomes for metagenomic binning, comparative biology and taxonomic classification.</title>
        <authorList>
            <person name="Goeker M."/>
        </authorList>
    </citation>
    <scope>NUCLEOTIDE SEQUENCE [LARGE SCALE GENOMIC DNA]</scope>
    <source>
        <strain evidence="2 3">DSM 45771</strain>
    </source>
</reference>
<keyword evidence="1" id="KW-0812">Transmembrane</keyword>
<comment type="caution">
    <text evidence="2">The sequence shown here is derived from an EMBL/GenBank/DDBJ whole genome shotgun (WGS) entry which is preliminary data.</text>
</comment>
<accession>A0A2U1EDB7</accession>
<name>A0A2U1EDB7_9PSEU</name>
<keyword evidence="3" id="KW-1185">Reference proteome</keyword>
<keyword evidence="1" id="KW-1133">Transmembrane helix</keyword>
<gene>
    <name evidence="2" type="ORF">C8D89_1229</name>
</gene>
<proteinExistence type="predicted"/>
<protein>
    <submittedName>
        <fullName evidence="2">Uncharacterized protein</fullName>
    </submittedName>
</protein>
<evidence type="ECO:0000256" key="1">
    <source>
        <dbReference type="SAM" id="Phobius"/>
    </source>
</evidence>
<keyword evidence="1" id="KW-0472">Membrane</keyword>
<feature type="transmembrane region" description="Helical" evidence="1">
    <location>
        <begin position="36"/>
        <end position="57"/>
    </location>
</feature>